<reference evidence="14" key="1">
    <citation type="submission" date="2020-04" db="EMBL/GenBank/DDBJ databases">
        <authorList>
            <person name="Neveu A P."/>
        </authorList>
    </citation>
    <scope>NUCLEOTIDE SEQUENCE</scope>
    <source>
        <tissue evidence="14">Whole embryo</tissue>
    </source>
</reference>
<dbReference type="GO" id="GO:0045211">
    <property type="term" value="C:postsynaptic membrane"/>
    <property type="evidence" value="ECO:0007669"/>
    <property type="project" value="TreeGrafter"/>
</dbReference>
<evidence type="ECO:0000313" key="14">
    <source>
        <dbReference type="EMBL" id="CAB3266821.1"/>
    </source>
</evidence>
<dbReference type="GO" id="GO:0005912">
    <property type="term" value="C:adherens junction"/>
    <property type="evidence" value="ECO:0007669"/>
    <property type="project" value="TreeGrafter"/>
</dbReference>
<evidence type="ECO:0000259" key="13">
    <source>
        <dbReference type="PROSITE" id="PS50106"/>
    </source>
</evidence>
<dbReference type="GO" id="GO:0045197">
    <property type="term" value="P:establishment or maintenance of epithelial cell apical/basal polarity"/>
    <property type="evidence" value="ECO:0007669"/>
    <property type="project" value="TreeGrafter"/>
</dbReference>
<evidence type="ECO:0000256" key="3">
    <source>
        <dbReference type="ARBA" id="ARBA00004496"/>
    </source>
</evidence>
<dbReference type="GO" id="GO:0016055">
    <property type="term" value="P:Wnt signaling pathway"/>
    <property type="evidence" value="ECO:0007669"/>
    <property type="project" value="UniProtKB-KW"/>
</dbReference>
<keyword evidence="6" id="KW-0597">Phosphoprotein</keyword>
<keyword evidence="7" id="KW-0879">Wnt signaling pathway</keyword>
<dbReference type="AlphaFoldDB" id="A0A6F9DUG6"/>
<keyword evidence="9" id="KW-0472">Membrane</keyword>
<keyword evidence="8" id="KW-0007">Acetylation</keyword>
<dbReference type="GO" id="GO:0014069">
    <property type="term" value="C:postsynaptic density"/>
    <property type="evidence" value="ECO:0007669"/>
    <property type="project" value="TreeGrafter"/>
</dbReference>
<keyword evidence="5" id="KW-0963">Cytoplasm</keyword>
<dbReference type="PROSITE" id="PS50106">
    <property type="entry name" value="PDZ"/>
    <property type="match status" value="1"/>
</dbReference>
<dbReference type="Pfam" id="PF00595">
    <property type="entry name" value="PDZ"/>
    <property type="match status" value="1"/>
</dbReference>
<keyword evidence="10" id="KW-0539">Nucleus</keyword>
<dbReference type="GO" id="GO:0043113">
    <property type="term" value="P:receptor clustering"/>
    <property type="evidence" value="ECO:0007669"/>
    <property type="project" value="TreeGrafter"/>
</dbReference>
<dbReference type="GO" id="GO:0016323">
    <property type="term" value="C:basolateral plasma membrane"/>
    <property type="evidence" value="ECO:0007669"/>
    <property type="project" value="TreeGrafter"/>
</dbReference>
<accession>A0A6F9DUG6</accession>
<dbReference type="GO" id="GO:0098887">
    <property type="term" value="P:neurotransmitter receptor transport, endosome to postsynaptic membrane"/>
    <property type="evidence" value="ECO:0007669"/>
    <property type="project" value="TreeGrafter"/>
</dbReference>
<evidence type="ECO:0000256" key="12">
    <source>
        <dbReference type="ARBA" id="ARBA00080868"/>
    </source>
</evidence>
<feature type="domain" description="PDZ" evidence="13">
    <location>
        <begin position="16"/>
        <end position="111"/>
    </location>
</feature>
<name>A0A6F9DUG6_9ASCI</name>
<dbReference type="PANTHER" id="PTHR23119">
    <property type="entry name" value="DISCS LARGE"/>
    <property type="match status" value="1"/>
</dbReference>
<keyword evidence="4" id="KW-1003">Cell membrane</keyword>
<dbReference type="Gene3D" id="2.30.42.10">
    <property type="match status" value="1"/>
</dbReference>
<dbReference type="FunFam" id="2.30.42.10:FF:000121">
    <property type="entry name" value="Tax1-binding protein 3"/>
    <property type="match status" value="1"/>
</dbReference>
<evidence type="ECO:0000256" key="10">
    <source>
        <dbReference type="ARBA" id="ARBA00023242"/>
    </source>
</evidence>
<dbReference type="PANTHER" id="PTHR23119:SF50">
    <property type="entry name" value="PDZ DOMAIN-CONTAINING PROTEIN"/>
    <property type="match status" value="1"/>
</dbReference>
<evidence type="ECO:0000256" key="5">
    <source>
        <dbReference type="ARBA" id="ARBA00022490"/>
    </source>
</evidence>
<dbReference type="InterPro" id="IPR036034">
    <property type="entry name" value="PDZ_sf"/>
</dbReference>
<evidence type="ECO:0000256" key="8">
    <source>
        <dbReference type="ARBA" id="ARBA00022990"/>
    </source>
</evidence>
<organism evidence="14">
    <name type="scientific">Phallusia mammillata</name>
    <dbReference type="NCBI Taxonomy" id="59560"/>
    <lineage>
        <taxon>Eukaryota</taxon>
        <taxon>Metazoa</taxon>
        <taxon>Chordata</taxon>
        <taxon>Tunicata</taxon>
        <taxon>Ascidiacea</taxon>
        <taxon>Phlebobranchia</taxon>
        <taxon>Ascidiidae</taxon>
        <taxon>Phallusia</taxon>
    </lineage>
</organism>
<proteinExistence type="evidence at transcript level"/>
<dbReference type="GO" id="GO:0005634">
    <property type="term" value="C:nucleus"/>
    <property type="evidence" value="ECO:0007669"/>
    <property type="project" value="UniProtKB-SubCell"/>
</dbReference>
<evidence type="ECO:0000256" key="2">
    <source>
        <dbReference type="ARBA" id="ARBA00004413"/>
    </source>
</evidence>
<evidence type="ECO:0000256" key="1">
    <source>
        <dbReference type="ARBA" id="ARBA00004123"/>
    </source>
</evidence>
<dbReference type="EMBL" id="LR790959">
    <property type="protein sequence ID" value="CAB3266821.1"/>
    <property type="molecule type" value="mRNA"/>
</dbReference>
<evidence type="ECO:0000256" key="11">
    <source>
        <dbReference type="ARBA" id="ARBA00074913"/>
    </source>
</evidence>
<evidence type="ECO:0000256" key="4">
    <source>
        <dbReference type="ARBA" id="ARBA00022475"/>
    </source>
</evidence>
<dbReference type="GO" id="GO:0019901">
    <property type="term" value="F:protein kinase binding"/>
    <property type="evidence" value="ECO:0007669"/>
    <property type="project" value="TreeGrafter"/>
</dbReference>
<dbReference type="SMART" id="SM00228">
    <property type="entry name" value="PDZ"/>
    <property type="match status" value="1"/>
</dbReference>
<sequence length="135" mass="14963">MADYVNTFESEVLCECIEIVKDVQDGNLILGFAIGGGIDQDASRNPFVPNDSGIFVTRVCPDGPADKCGLKVGDKILQVNGYDVTMATQKQAKKKLIKNQRIVRLKVTRASLANAELVEESHSMPKDQYRQQEYI</sequence>
<evidence type="ECO:0000256" key="6">
    <source>
        <dbReference type="ARBA" id="ARBA00022553"/>
    </source>
</evidence>
<protein>
    <recommendedName>
        <fullName evidence="11">Tax1-binding protein 3</fullName>
    </recommendedName>
    <alternativeName>
        <fullName evidence="12">Tax interaction protein 1</fullName>
    </alternativeName>
</protein>
<evidence type="ECO:0000256" key="9">
    <source>
        <dbReference type="ARBA" id="ARBA00023136"/>
    </source>
</evidence>
<comment type="subcellular location">
    <subcellularLocation>
        <location evidence="2">Cell membrane</location>
        <topology evidence="2">Peripheral membrane protein</topology>
        <orientation evidence="2">Cytoplasmic side</orientation>
    </subcellularLocation>
    <subcellularLocation>
        <location evidence="3">Cytoplasm</location>
    </subcellularLocation>
    <subcellularLocation>
        <location evidence="1">Nucleus</location>
    </subcellularLocation>
</comment>
<dbReference type="CDD" id="cd10822">
    <property type="entry name" value="PDZ_TAX1BP3-like"/>
    <property type="match status" value="1"/>
</dbReference>
<dbReference type="InterPro" id="IPR001478">
    <property type="entry name" value="PDZ"/>
</dbReference>
<dbReference type="SUPFAM" id="SSF50156">
    <property type="entry name" value="PDZ domain-like"/>
    <property type="match status" value="1"/>
</dbReference>
<dbReference type="GO" id="GO:0098968">
    <property type="term" value="P:neurotransmitter receptor transport postsynaptic membrane to endosome"/>
    <property type="evidence" value="ECO:0007669"/>
    <property type="project" value="TreeGrafter"/>
</dbReference>
<dbReference type="GO" id="GO:0098609">
    <property type="term" value="P:cell-cell adhesion"/>
    <property type="evidence" value="ECO:0007669"/>
    <property type="project" value="TreeGrafter"/>
</dbReference>
<gene>
    <name evidence="14" type="primary">Tax1bp3</name>
</gene>
<evidence type="ECO:0000256" key="7">
    <source>
        <dbReference type="ARBA" id="ARBA00022687"/>
    </source>
</evidence>
<dbReference type="GO" id="GO:0009966">
    <property type="term" value="P:regulation of signal transduction"/>
    <property type="evidence" value="ECO:0007669"/>
    <property type="project" value="UniProtKB-ARBA"/>
</dbReference>
<dbReference type="InterPro" id="IPR050614">
    <property type="entry name" value="Synaptic_Scaffolding_LAP-MAGUK"/>
</dbReference>
<dbReference type="GO" id="GO:0005737">
    <property type="term" value="C:cytoplasm"/>
    <property type="evidence" value="ECO:0007669"/>
    <property type="project" value="UniProtKB-SubCell"/>
</dbReference>